<proteinExistence type="predicted"/>
<dbReference type="AlphaFoldDB" id="A0A917K0H2"/>
<dbReference type="InterPro" id="IPR020138">
    <property type="entry name" value="Uncharacterised_YqzF"/>
</dbReference>
<reference evidence="3" key="2">
    <citation type="submission" date="2020-09" db="EMBL/GenBank/DDBJ databases">
        <authorList>
            <person name="Sun Q."/>
            <person name="Ohkuma M."/>
        </authorList>
    </citation>
    <scope>NUCLEOTIDE SEQUENCE</scope>
    <source>
        <strain evidence="3">JCM 18487</strain>
    </source>
</reference>
<feature type="compositionally biased region" description="Basic residues" evidence="1">
    <location>
        <begin position="75"/>
        <end position="84"/>
    </location>
</feature>
<evidence type="ECO:0000313" key="3">
    <source>
        <dbReference type="EMBL" id="GGI95670.1"/>
    </source>
</evidence>
<keyword evidence="2" id="KW-0472">Membrane</keyword>
<keyword evidence="4" id="KW-1185">Reference proteome</keyword>
<dbReference type="EMBL" id="BMOY01000002">
    <property type="protein sequence ID" value="GGI95670.1"/>
    <property type="molecule type" value="Genomic_DNA"/>
</dbReference>
<keyword evidence="2" id="KW-0812">Transmembrane</keyword>
<feature type="transmembrane region" description="Helical" evidence="2">
    <location>
        <begin position="12"/>
        <end position="36"/>
    </location>
</feature>
<comment type="caution">
    <text evidence="3">The sequence shown here is derived from an EMBL/GenBank/DDBJ whole genome shotgun (WGS) entry which is preliminary data.</text>
</comment>
<reference evidence="3" key="1">
    <citation type="journal article" date="2014" name="Int. J. Syst. Evol. Microbiol.">
        <title>Complete genome sequence of Corynebacterium casei LMG S-19264T (=DSM 44701T), isolated from a smear-ripened cheese.</title>
        <authorList>
            <consortium name="US DOE Joint Genome Institute (JGI-PGF)"/>
            <person name="Walter F."/>
            <person name="Albersmeier A."/>
            <person name="Kalinowski J."/>
            <person name="Ruckert C."/>
        </authorList>
    </citation>
    <scope>NUCLEOTIDE SEQUENCE</scope>
    <source>
        <strain evidence="3">JCM 18487</strain>
    </source>
</reference>
<dbReference type="Proteomes" id="UP000637695">
    <property type="component" value="Unassembled WGS sequence"/>
</dbReference>
<evidence type="ECO:0000256" key="2">
    <source>
        <dbReference type="SAM" id="Phobius"/>
    </source>
</evidence>
<sequence>MRKELHRVGKALAAWGVLIGVFLLAGEGINLVRLGVENWLAYGRFRDAAQAILGLVLAGACTAFLGGFIYHRDQKRGRIRRRGKAASNRRETASNRRLHP</sequence>
<dbReference type="Pfam" id="PF11118">
    <property type="entry name" value="DUF2627"/>
    <property type="match status" value="1"/>
</dbReference>
<gene>
    <name evidence="3" type="ORF">GCM10010885_01680</name>
</gene>
<feature type="transmembrane region" description="Helical" evidence="2">
    <location>
        <begin position="48"/>
        <end position="70"/>
    </location>
</feature>
<protein>
    <recommendedName>
        <fullName evidence="5">DUF2627 domain-containing protein</fullName>
    </recommendedName>
</protein>
<evidence type="ECO:0008006" key="5">
    <source>
        <dbReference type="Google" id="ProtNLM"/>
    </source>
</evidence>
<evidence type="ECO:0000313" key="4">
    <source>
        <dbReference type="Proteomes" id="UP000637695"/>
    </source>
</evidence>
<feature type="region of interest" description="Disordered" evidence="1">
    <location>
        <begin position="75"/>
        <end position="100"/>
    </location>
</feature>
<organism evidence="3 4">
    <name type="scientific">Alicyclobacillus cellulosilyticus</name>
    <dbReference type="NCBI Taxonomy" id="1003997"/>
    <lineage>
        <taxon>Bacteria</taxon>
        <taxon>Bacillati</taxon>
        <taxon>Bacillota</taxon>
        <taxon>Bacilli</taxon>
        <taxon>Bacillales</taxon>
        <taxon>Alicyclobacillaceae</taxon>
        <taxon>Alicyclobacillus</taxon>
    </lineage>
</organism>
<name>A0A917K0H2_9BACL</name>
<keyword evidence="2" id="KW-1133">Transmembrane helix</keyword>
<evidence type="ECO:0000256" key="1">
    <source>
        <dbReference type="SAM" id="MobiDB-lite"/>
    </source>
</evidence>
<dbReference type="RefSeq" id="WP_188880585.1">
    <property type="nucleotide sequence ID" value="NZ_BMOY01000002.1"/>
</dbReference>
<accession>A0A917K0H2</accession>